<dbReference type="PANTHER" id="PTHR38445:SF7">
    <property type="entry name" value="GNTR-FAMILY TRANSCRIPTIONAL REGULATOR"/>
    <property type="match status" value="1"/>
</dbReference>
<reference evidence="5 6" key="1">
    <citation type="submission" date="2017-10" db="EMBL/GenBank/DDBJ databases">
        <title>Sequencing the genomes of 1000 actinobacteria strains.</title>
        <authorList>
            <person name="Klenk H.-P."/>
        </authorList>
    </citation>
    <scope>NUCLEOTIDE SEQUENCE [LARGE SCALE GENOMIC DNA]</scope>
    <source>
        <strain evidence="5 6">DSM 18966</strain>
    </source>
</reference>
<evidence type="ECO:0000259" key="4">
    <source>
        <dbReference type="PROSITE" id="PS50949"/>
    </source>
</evidence>
<evidence type="ECO:0000313" key="5">
    <source>
        <dbReference type="EMBL" id="PFG33613.1"/>
    </source>
</evidence>
<dbReference type="Proteomes" id="UP000225548">
    <property type="component" value="Unassembled WGS sequence"/>
</dbReference>
<dbReference type="Gene3D" id="1.10.10.10">
    <property type="entry name" value="Winged helix-like DNA-binding domain superfamily/Winged helix DNA-binding domain"/>
    <property type="match status" value="1"/>
</dbReference>
<dbReference type="SUPFAM" id="SSF46785">
    <property type="entry name" value="Winged helix' DNA-binding domain"/>
    <property type="match status" value="1"/>
</dbReference>
<proteinExistence type="predicted"/>
<dbReference type="RefSeq" id="WP_098454797.1">
    <property type="nucleotide sequence ID" value="NZ_PDJG01000001.1"/>
</dbReference>
<keyword evidence="2" id="KW-0238">DNA-binding</keyword>
<name>A0A2A9E449_9MICO</name>
<dbReference type="AlphaFoldDB" id="A0A2A9E449"/>
<dbReference type="SMART" id="SM00345">
    <property type="entry name" value="HTH_GNTR"/>
    <property type="match status" value="1"/>
</dbReference>
<dbReference type="OrthoDB" id="3192286at2"/>
<evidence type="ECO:0000256" key="2">
    <source>
        <dbReference type="ARBA" id="ARBA00023125"/>
    </source>
</evidence>
<evidence type="ECO:0000256" key="3">
    <source>
        <dbReference type="ARBA" id="ARBA00023163"/>
    </source>
</evidence>
<organism evidence="5 6">
    <name type="scientific">Sanguibacter antarcticus</name>
    <dbReference type="NCBI Taxonomy" id="372484"/>
    <lineage>
        <taxon>Bacteria</taxon>
        <taxon>Bacillati</taxon>
        <taxon>Actinomycetota</taxon>
        <taxon>Actinomycetes</taxon>
        <taxon>Micrococcales</taxon>
        <taxon>Sanguibacteraceae</taxon>
        <taxon>Sanguibacter</taxon>
    </lineage>
</organism>
<feature type="domain" description="HTH gntR-type" evidence="4">
    <location>
        <begin position="11"/>
        <end position="79"/>
    </location>
</feature>
<dbReference type="InterPro" id="IPR000524">
    <property type="entry name" value="Tscrpt_reg_HTH_GntR"/>
</dbReference>
<keyword evidence="6" id="KW-1185">Reference proteome</keyword>
<keyword evidence="1" id="KW-0805">Transcription regulation</keyword>
<dbReference type="InterPro" id="IPR036390">
    <property type="entry name" value="WH_DNA-bd_sf"/>
</dbReference>
<dbReference type="GO" id="GO:0003677">
    <property type="term" value="F:DNA binding"/>
    <property type="evidence" value="ECO:0007669"/>
    <property type="project" value="UniProtKB-KW"/>
</dbReference>
<dbReference type="Pfam" id="PF00392">
    <property type="entry name" value="GntR"/>
    <property type="match status" value="1"/>
</dbReference>
<keyword evidence="3" id="KW-0804">Transcription</keyword>
<dbReference type="GO" id="GO:0003700">
    <property type="term" value="F:DNA-binding transcription factor activity"/>
    <property type="evidence" value="ECO:0007669"/>
    <property type="project" value="InterPro"/>
</dbReference>
<dbReference type="EMBL" id="PDJG01000001">
    <property type="protein sequence ID" value="PFG33613.1"/>
    <property type="molecule type" value="Genomic_DNA"/>
</dbReference>
<dbReference type="PROSITE" id="PS50949">
    <property type="entry name" value="HTH_GNTR"/>
    <property type="match status" value="1"/>
</dbReference>
<accession>A0A2A9E449</accession>
<protein>
    <submittedName>
        <fullName evidence="5">GntR family transcriptional regulator</fullName>
    </submittedName>
</protein>
<dbReference type="CDD" id="cd07377">
    <property type="entry name" value="WHTH_GntR"/>
    <property type="match status" value="1"/>
</dbReference>
<evidence type="ECO:0000256" key="1">
    <source>
        <dbReference type="ARBA" id="ARBA00023015"/>
    </source>
</evidence>
<evidence type="ECO:0000313" key="6">
    <source>
        <dbReference type="Proteomes" id="UP000225548"/>
    </source>
</evidence>
<comment type="caution">
    <text evidence="5">The sequence shown here is derived from an EMBL/GenBank/DDBJ whole genome shotgun (WGS) entry which is preliminary data.</text>
</comment>
<gene>
    <name evidence="5" type="ORF">ATL42_1492</name>
</gene>
<sequence>MLFRIDPASPEPLFAQLASQVRLAAARADLQPGERLPAARDLADSLGLNVHTVLHAYQDLRDEGLIDLRRGRGAVLTERAGADYAALRAALAVVAHEAHVLHLSPETTLALLKETLA</sequence>
<dbReference type="PANTHER" id="PTHR38445">
    <property type="entry name" value="HTH-TYPE TRANSCRIPTIONAL REPRESSOR YTRA"/>
    <property type="match status" value="1"/>
</dbReference>
<dbReference type="InterPro" id="IPR036388">
    <property type="entry name" value="WH-like_DNA-bd_sf"/>
</dbReference>